<sequence length="230" mass="26424">MITEQLNKALRNKLEAAQCITGRLECRMVPSFLLTMRGQRADGKNIFFWELERDINKLLDSYQSTAATDAAAFTIDIDLGRNSFVYNTVSHQQAAAQKDKEARDQKAEEAHRLQELKQMLLSRNIPYGLELAEQVAAALSHGALCYSHRDYCGMGLEKNTDGNYVYAAVWDGWLEPVHTFNSRQAFVQWLAVQSDASLSRVNEPDTWLWNNQVINRQRLEEFVSWRQHNP</sequence>
<accession>A0A1T5N680</accession>
<dbReference type="AlphaFoldDB" id="A0A1T5N680"/>
<dbReference type="RefSeq" id="WP_079467827.1">
    <property type="nucleotide sequence ID" value="NZ_FUZZ01000001.1"/>
</dbReference>
<evidence type="ECO:0000313" key="2">
    <source>
        <dbReference type="Proteomes" id="UP000190166"/>
    </source>
</evidence>
<name>A0A1T5N680_9BACT</name>
<keyword evidence="2" id="KW-1185">Reference proteome</keyword>
<organism evidence="1 2">
    <name type="scientific">Chitinophaga ginsengisegetis</name>
    <dbReference type="NCBI Taxonomy" id="393003"/>
    <lineage>
        <taxon>Bacteria</taxon>
        <taxon>Pseudomonadati</taxon>
        <taxon>Bacteroidota</taxon>
        <taxon>Chitinophagia</taxon>
        <taxon>Chitinophagales</taxon>
        <taxon>Chitinophagaceae</taxon>
        <taxon>Chitinophaga</taxon>
    </lineage>
</organism>
<dbReference type="Proteomes" id="UP000190166">
    <property type="component" value="Unassembled WGS sequence"/>
</dbReference>
<evidence type="ECO:0000313" key="1">
    <source>
        <dbReference type="EMBL" id="SKC95709.1"/>
    </source>
</evidence>
<dbReference type="STRING" id="393003.SAMN05660461_0494"/>
<reference evidence="1 2" key="1">
    <citation type="submission" date="2017-02" db="EMBL/GenBank/DDBJ databases">
        <authorList>
            <person name="Peterson S.W."/>
        </authorList>
    </citation>
    <scope>NUCLEOTIDE SEQUENCE [LARGE SCALE GENOMIC DNA]</scope>
    <source>
        <strain evidence="1 2">DSM 18108</strain>
    </source>
</reference>
<gene>
    <name evidence="1" type="ORF">SAMN05660461_0494</name>
</gene>
<dbReference type="EMBL" id="FUZZ01000001">
    <property type="protein sequence ID" value="SKC95709.1"/>
    <property type="molecule type" value="Genomic_DNA"/>
</dbReference>
<protein>
    <submittedName>
        <fullName evidence="1">Uncharacterized protein</fullName>
    </submittedName>
</protein>
<proteinExistence type="predicted"/>